<comment type="caution">
    <text evidence="10">The sequence shown here is derived from an EMBL/GenBank/DDBJ whole genome shotgun (WGS) entry which is preliminary data.</text>
</comment>
<accession>A0ABS4TXG9</accession>
<evidence type="ECO:0000313" key="10">
    <source>
        <dbReference type="EMBL" id="MBP2329095.1"/>
    </source>
</evidence>
<feature type="transmembrane region" description="Helical" evidence="8">
    <location>
        <begin position="117"/>
        <end position="134"/>
    </location>
</feature>
<evidence type="ECO:0000256" key="4">
    <source>
        <dbReference type="ARBA" id="ARBA00022679"/>
    </source>
</evidence>
<protein>
    <recommendedName>
        <fullName evidence="9">Glycosyltransferase RgtA/B/C/D-like domain-containing protein</fullName>
    </recommendedName>
</protein>
<feature type="transmembrane region" description="Helical" evidence="8">
    <location>
        <begin position="188"/>
        <end position="205"/>
    </location>
</feature>
<evidence type="ECO:0000256" key="2">
    <source>
        <dbReference type="ARBA" id="ARBA00022475"/>
    </source>
</evidence>
<keyword evidence="4" id="KW-0808">Transferase</keyword>
<keyword evidence="5 8" id="KW-0812">Transmembrane</keyword>
<dbReference type="RefSeq" id="WP_209645960.1">
    <property type="nucleotide sequence ID" value="NZ_JAGINW010000001.1"/>
</dbReference>
<keyword evidence="3" id="KW-0328">Glycosyltransferase</keyword>
<dbReference type="Proteomes" id="UP001519332">
    <property type="component" value="Unassembled WGS sequence"/>
</dbReference>
<dbReference type="InterPro" id="IPR038731">
    <property type="entry name" value="RgtA/B/C-like"/>
</dbReference>
<feature type="transmembrane region" description="Helical" evidence="8">
    <location>
        <begin position="347"/>
        <end position="365"/>
    </location>
</feature>
<evidence type="ECO:0000256" key="8">
    <source>
        <dbReference type="SAM" id="Phobius"/>
    </source>
</evidence>
<feature type="transmembrane region" description="Helical" evidence="8">
    <location>
        <begin position="214"/>
        <end position="235"/>
    </location>
</feature>
<proteinExistence type="predicted"/>
<evidence type="ECO:0000256" key="3">
    <source>
        <dbReference type="ARBA" id="ARBA00022676"/>
    </source>
</evidence>
<evidence type="ECO:0000313" key="11">
    <source>
        <dbReference type="Proteomes" id="UP001519332"/>
    </source>
</evidence>
<organism evidence="10 11">
    <name type="scientific">Kibdelosporangium banguiense</name>
    <dbReference type="NCBI Taxonomy" id="1365924"/>
    <lineage>
        <taxon>Bacteria</taxon>
        <taxon>Bacillati</taxon>
        <taxon>Actinomycetota</taxon>
        <taxon>Actinomycetes</taxon>
        <taxon>Pseudonocardiales</taxon>
        <taxon>Pseudonocardiaceae</taxon>
        <taxon>Kibdelosporangium</taxon>
    </lineage>
</organism>
<evidence type="ECO:0000256" key="5">
    <source>
        <dbReference type="ARBA" id="ARBA00022692"/>
    </source>
</evidence>
<feature type="transmembrane region" description="Helical" evidence="8">
    <location>
        <begin position="294"/>
        <end position="311"/>
    </location>
</feature>
<dbReference type="PANTHER" id="PTHR33908">
    <property type="entry name" value="MANNOSYLTRANSFERASE YKCB-RELATED"/>
    <property type="match status" value="1"/>
</dbReference>
<dbReference type="InterPro" id="IPR050297">
    <property type="entry name" value="LipidA_mod_glycosyltrf_83"/>
</dbReference>
<comment type="subcellular location">
    <subcellularLocation>
        <location evidence="1">Cell membrane</location>
        <topology evidence="1">Multi-pass membrane protein</topology>
    </subcellularLocation>
</comment>
<dbReference type="PANTHER" id="PTHR33908:SF11">
    <property type="entry name" value="MEMBRANE PROTEIN"/>
    <property type="match status" value="1"/>
</dbReference>
<gene>
    <name evidence="10" type="ORF">JOF56_009480</name>
</gene>
<keyword evidence="6 8" id="KW-1133">Transmembrane helix</keyword>
<reference evidence="10 11" key="1">
    <citation type="submission" date="2021-03" db="EMBL/GenBank/DDBJ databases">
        <title>Sequencing the genomes of 1000 actinobacteria strains.</title>
        <authorList>
            <person name="Klenk H.-P."/>
        </authorList>
    </citation>
    <scope>NUCLEOTIDE SEQUENCE [LARGE SCALE GENOMIC DNA]</scope>
    <source>
        <strain evidence="10 11">DSM 46670</strain>
    </source>
</reference>
<evidence type="ECO:0000259" key="9">
    <source>
        <dbReference type="Pfam" id="PF13231"/>
    </source>
</evidence>
<keyword evidence="7 8" id="KW-0472">Membrane</keyword>
<feature type="domain" description="Glycosyltransferase RgtA/B/C/D-like" evidence="9">
    <location>
        <begin position="66"/>
        <end position="232"/>
    </location>
</feature>
<feature type="transmembrane region" description="Helical" evidence="8">
    <location>
        <begin position="87"/>
        <end position="105"/>
    </location>
</feature>
<feature type="transmembrane region" description="Helical" evidence="8">
    <location>
        <begin position="21"/>
        <end position="41"/>
    </location>
</feature>
<sequence length="527" mass="57909">MSVVESPRQVPPEAGRALAPLAWKPLSLIAAAIAVPLLLLLGRYGYDGDELYFIAAGRHLDWGYADQPPLVPLVAWLMDSLFPGSVYALRLPSLLAILVGVFLTAQVAREMRGGRQAQVVAAAAYAIAFAPFGNLLQTDSFNAILWLMIIWQVIRWVRLRQDGVTGRAAHMPLLWAGVTTAVALQTKYLVPVLWVAIAIGVLLSGPRDMLRRPLLWAGAGIAVVTALPGLIWQAANEWPQLKHARMVGEQNDQLLGGRAGFLPNMLLMAGIAVGLVLFCYGTWKLLRSPHLRDYRFFGWATLAMIVVFMIVNGRFTYMAAIFPAVFAAAAVQMQLGEPARWWRWTVSWPVFVLSALLTVPSLALLPRSLVEQTNAKISAGQQISEDNLEDQLAVGWTDWAQQVTWPVLADSVAATYRALPEETRRDTVIVTTEYTSAAALEVLGPERGLPKRVYSFSVGYGYMGTPPADARTFLFVGWNDNMDKLFGNVQRLGVVQGNAGALTGQPLVLCKDPHESLAKLWPQMRYP</sequence>
<keyword evidence="11" id="KW-1185">Reference proteome</keyword>
<feature type="transmembrane region" description="Helical" evidence="8">
    <location>
        <begin position="261"/>
        <end position="282"/>
    </location>
</feature>
<evidence type="ECO:0000256" key="1">
    <source>
        <dbReference type="ARBA" id="ARBA00004651"/>
    </source>
</evidence>
<keyword evidence="2" id="KW-1003">Cell membrane</keyword>
<name>A0ABS4TXG9_9PSEU</name>
<dbReference type="EMBL" id="JAGINW010000001">
    <property type="protein sequence ID" value="MBP2329095.1"/>
    <property type="molecule type" value="Genomic_DNA"/>
</dbReference>
<evidence type="ECO:0000256" key="7">
    <source>
        <dbReference type="ARBA" id="ARBA00023136"/>
    </source>
</evidence>
<evidence type="ECO:0000256" key="6">
    <source>
        <dbReference type="ARBA" id="ARBA00022989"/>
    </source>
</evidence>
<dbReference type="Pfam" id="PF13231">
    <property type="entry name" value="PMT_2"/>
    <property type="match status" value="1"/>
</dbReference>